<dbReference type="InterPro" id="IPR001179">
    <property type="entry name" value="PPIase_FKBP_dom"/>
</dbReference>
<dbReference type="GO" id="GO:0005737">
    <property type="term" value="C:cytoplasm"/>
    <property type="evidence" value="ECO:0007669"/>
    <property type="project" value="TreeGrafter"/>
</dbReference>
<evidence type="ECO:0000256" key="1">
    <source>
        <dbReference type="ARBA" id="ARBA00005591"/>
    </source>
</evidence>
<evidence type="ECO:0000256" key="5">
    <source>
        <dbReference type="PROSITE-ProRule" id="PRU00277"/>
    </source>
</evidence>
<dbReference type="EMBL" id="HBGJ01041403">
    <property type="protein sequence ID" value="CAD9267596.1"/>
    <property type="molecule type" value="Transcribed_RNA"/>
</dbReference>
<evidence type="ECO:0000259" key="6">
    <source>
        <dbReference type="PROSITE" id="PS50059"/>
    </source>
</evidence>
<dbReference type="GO" id="GO:0008113">
    <property type="term" value="F:peptide-methionine (S)-S-oxide reductase activity"/>
    <property type="evidence" value="ECO:0007669"/>
    <property type="project" value="UniProtKB-EC"/>
</dbReference>
<gene>
    <name evidence="7" type="ORF">PPAR1163_LOCUS26025</name>
</gene>
<dbReference type="InterPro" id="IPR046357">
    <property type="entry name" value="PPIase_dom_sf"/>
</dbReference>
<comment type="catalytic activity">
    <reaction evidence="4">
        <text>[thioredoxin]-disulfide + L-methionine + H2O = L-methionine (S)-S-oxide + [thioredoxin]-dithiol</text>
        <dbReference type="Rhea" id="RHEA:19993"/>
        <dbReference type="Rhea" id="RHEA-COMP:10698"/>
        <dbReference type="Rhea" id="RHEA-COMP:10700"/>
        <dbReference type="ChEBI" id="CHEBI:15377"/>
        <dbReference type="ChEBI" id="CHEBI:29950"/>
        <dbReference type="ChEBI" id="CHEBI:50058"/>
        <dbReference type="ChEBI" id="CHEBI:57844"/>
        <dbReference type="ChEBI" id="CHEBI:58772"/>
        <dbReference type="EC" id="1.8.4.11"/>
    </reaction>
</comment>
<evidence type="ECO:0000313" key="7">
    <source>
        <dbReference type="EMBL" id="CAD9267596.1"/>
    </source>
</evidence>
<dbReference type="PANTHER" id="PTHR42799">
    <property type="entry name" value="MITOCHONDRIAL PEPTIDE METHIONINE SULFOXIDE REDUCTASE"/>
    <property type="match status" value="1"/>
</dbReference>
<dbReference type="GO" id="GO:0003755">
    <property type="term" value="F:peptidyl-prolyl cis-trans isomerase activity"/>
    <property type="evidence" value="ECO:0007669"/>
    <property type="project" value="UniProtKB-KW"/>
</dbReference>
<dbReference type="GO" id="GO:0034599">
    <property type="term" value="P:cellular response to oxidative stress"/>
    <property type="evidence" value="ECO:0007669"/>
    <property type="project" value="TreeGrafter"/>
</dbReference>
<dbReference type="SUPFAM" id="SSF54534">
    <property type="entry name" value="FKBP-like"/>
    <property type="match status" value="1"/>
</dbReference>
<dbReference type="HAMAP" id="MF_01401">
    <property type="entry name" value="MsrA"/>
    <property type="match status" value="1"/>
</dbReference>
<feature type="domain" description="PPIase FKBP-type" evidence="6">
    <location>
        <begin position="46"/>
        <end position="133"/>
    </location>
</feature>
<dbReference type="InterPro" id="IPR002569">
    <property type="entry name" value="Met_Sox_Rdtase_MsrA_dom"/>
</dbReference>
<keyword evidence="5" id="KW-0413">Isomerase</keyword>
<comment type="catalytic activity">
    <reaction evidence="5">
        <text>[protein]-peptidylproline (omega=180) = [protein]-peptidylproline (omega=0)</text>
        <dbReference type="Rhea" id="RHEA:16237"/>
        <dbReference type="Rhea" id="RHEA-COMP:10747"/>
        <dbReference type="Rhea" id="RHEA-COMP:10748"/>
        <dbReference type="ChEBI" id="CHEBI:83833"/>
        <dbReference type="ChEBI" id="CHEBI:83834"/>
        <dbReference type="EC" id="5.2.1.8"/>
    </reaction>
</comment>
<dbReference type="NCBIfam" id="TIGR00401">
    <property type="entry name" value="msrA"/>
    <property type="match status" value="1"/>
</dbReference>
<dbReference type="PROSITE" id="PS50059">
    <property type="entry name" value="FKBP_PPIASE"/>
    <property type="match status" value="1"/>
</dbReference>
<keyword evidence="5" id="KW-0697">Rotamase</keyword>
<dbReference type="InterPro" id="IPR050162">
    <property type="entry name" value="MsrA_MetSO_reductase"/>
</dbReference>
<name>A0A7S1XWY0_9STRA</name>
<dbReference type="InterPro" id="IPR036509">
    <property type="entry name" value="Met_Sox_Rdtase_MsrA_sf"/>
</dbReference>
<sequence length="350" mass="37613">MMRRVALLCGAASVRAFTPGRHASARVPMRMMATTMGTTTVDPATLQVVEMDYAIKFKDGGAVVDPAPLFDQGKISFVVDHGNYLPGIHEAASTLEIGEKTTLTLPAEKAFGPDIPEMRATAPLAAAPPGVQLGDVLQVSTGQKVRVTEITKDSLTIDGNAPHAGKELELEATVLRRGALGESGVAVMDVAGGCFWGMELAFQRAAGVVGTAVGYTHGEKANPTYNEVCSGATGHTEAVRIYYDEEQTTPAELLDVFFGRHDPTQLNRQGNDRGTQYRGGIYYHTEEQKEAAEAAIAAQQKVYGDQEVVTELKPAADSDFWHAEDYHQQYLQKGGQDACKTATETIRCYG</sequence>
<proteinExistence type="inferred from homology"/>
<evidence type="ECO:0000256" key="3">
    <source>
        <dbReference type="ARBA" id="ARBA00047806"/>
    </source>
</evidence>
<dbReference type="EC" id="5.2.1.8" evidence="5"/>
<keyword evidence="2" id="KW-0560">Oxidoreductase</keyword>
<dbReference type="AlphaFoldDB" id="A0A7S1XWY0"/>
<accession>A0A7S1XWY0</accession>
<dbReference type="Pfam" id="PF00254">
    <property type="entry name" value="FKBP_C"/>
    <property type="match status" value="1"/>
</dbReference>
<dbReference type="SUPFAM" id="SSF55068">
    <property type="entry name" value="Peptide methionine sulfoxide reductase"/>
    <property type="match status" value="1"/>
</dbReference>
<dbReference type="Pfam" id="PF01625">
    <property type="entry name" value="PMSR"/>
    <property type="match status" value="1"/>
</dbReference>
<evidence type="ECO:0000256" key="4">
    <source>
        <dbReference type="ARBA" id="ARBA00048782"/>
    </source>
</evidence>
<dbReference type="Gene3D" id="3.10.50.40">
    <property type="match status" value="1"/>
</dbReference>
<evidence type="ECO:0000256" key="2">
    <source>
        <dbReference type="ARBA" id="ARBA00023002"/>
    </source>
</evidence>
<organism evidence="7">
    <name type="scientific">Phaeomonas parva</name>
    <dbReference type="NCBI Taxonomy" id="124430"/>
    <lineage>
        <taxon>Eukaryota</taxon>
        <taxon>Sar</taxon>
        <taxon>Stramenopiles</taxon>
        <taxon>Ochrophyta</taxon>
        <taxon>Pinguiophyceae</taxon>
        <taxon>Pinguiochrysidales</taxon>
        <taxon>Pinguiochrysidaceae</taxon>
        <taxon>Phaeomonas</taxon>
    </lineage>
</organism>
<comment type="similarity">
    <text evidence="1">Belongs to the MsrA Met sulfoxide reductase family.</text>
</comment>
<reference evidence="7" key="1">
    <citation type="submission" date="2021-01" db="EMBL/GenBank/DDBJ databases">
        <authorList>
            <person name="Corre E."/>
            <person name="Pelletier E."/>
            <person name="Niang G."/>
            <person name="Scheremetjew M."/>
            <person name="Finn R."/>
            <person name="Kale V."/>
            <person name="Holt S."/>
            <person name="Cochrane G."/>
            <person name="Meng A."/>
            <person name="Brown T."/>
            <person name="Cohen L."/>
        </authorList>
    </citation>
    <scope>NUCLEOTIDE SEQUENCE</scope>
    <source>
        <strain evidence="7">CCMP2877</strain>
    </source>
</reference>
<protein>
    <recommendedName>
        <fullName evidence="5">peptidylprolyl isomerase</fullName>
        <ecNumber evidence="5">5.2.1.8</ecNumber>
    </recommendedName>
</protein>
<dbReference type="PANTHER" id="PTHR42799:SF2">
    <property type="entry name" value="MITOCHONDRIAL PEPTIDE METHIONINE SULFOXIDE REDUCTASE"/>
    <property type="match status" value="1"/>
</dbReference>
<dbReference type="Gene3D" id="3.30.1060.10">
    <property type="entry name" value="Peptide methionine sulphoxide reductase MsrA"/>
    <property type="match status" value="1"/>
</dbReference>
<comment type="catalytic activity">
    <reaction evidence="3">
        <text>L-methionyl-[protein] + [thioredoxin]-disulfide + H2O = L-methionyl-(S)-S-oxide-[protein] + [thioredoxin]-dithiol</text>
        <dbReference type="Rhea" id="RHEA:14217"/>
        <dbReference type="Rhea" id="RHEA-COMP:10698"/>
        <dbReference type="Rhea" id="RHEA-COMP:10700"/>
        <dbReference type="Rhea" id="RHEA-COMP:12313"/>
        <dbReference type="Rhea" id="RHEA-COMP:12315"/>
        <dbReference type="ChEBI" id="CHEBI:15377"/>
        <dbReference type="ChEBI" id="CHEBI:16044"/>
        <dbReference type="ChEBI" id="CHEBI:29950"/>
        <dbReference type="ChEBI" id="CHEBI:44120"/>
        <dbReference type="ChEBI" id="CHEBI:50058"/>
        <dbReference type="EC" id="1.8.4.11"/>
    </reaction>
</comment>